<keyword evidence="3" id="KW-1185">Reference proteome</keyword>
<organism evidence="2 3">
    <name type="scientific">Actibacterium mucosum KCTC 23349</name>
    <dbReference type="NCBI Taxonomy" id="1454373"/>
    <lineage>
        <taxon>Bacteria</taxon>
        <taxon>Pseudomonadati</taxon>
        <taxon>Pseudomonadota</taxon>
        <taxon>Alphaproteobacteria</taxon>
        <taxon>Rhodobacterales</taxon>
        <taxon>Roseobacteraceae</taxon>
        <taxon>Actibacterium</taxon>
    </lineage>
</organism>
<dbReference type="AlphaFoldDB" id="A0A037ZPP3"/>
<evidence type="ECO:0000313" key="3">
    <source>
        <dbReference type="Proteomes" id="UP000026249"/>
    </source>
</evidence>
<dbReference type="Proteomes" id="UP000026249">
    <property type="component" value="Unassembled WGS sequence"/>
</dbReference>
<feature type="signal peptide" evidence="1">
    <location>
        <begin position="1"/>
        <end position="31"/>
    </location>
</feature>
<evidence type="ECO:0000313" key="2">
    <source>
        <dbReference type="EMBL" id="KAJ57503.1"/>
    </source>
</evidence>
<reference evidence="2 3" key="1">
    <citation type="submission" date="2014-03" db="EMBL/GenBank/DDBJ databases">
        <title>Draft Genome Sequence of Actibacterium mucosum KCTC 23349, a Marine Alphaproteobacterium with Complex Ionic Requirements Isolated from Mediterranean Seawater at Malvarrosa Beach, Valencia, Spain.</title>
        <authorList>
            <person name="Arahal D.R."/>
            <person name="Shao Z."/>
            <person name="Lai Q."/>
            <person name="Pujalte M.J."/>
        </authorList>
    </citation>
    <scope>NUCLEOTIDE SEQUENCE [LARGE SCALE GENOMIC DNA]</scope>
    <source>
        <strain evidence="2 3">KCTC 23349</strain>
    </source>
</reference>
<accession>A0A037ZPP3</accession>
<protein>
    <submittedName>
        <fullName evidence="2">Uncharacterized protein</fullName>
    </submittedName>
</protein>
<evidence type="ECO:0000256" key="1">
    <source>
        <dbReference type="SAM" id="SignalP"/>
    </source>
</evidence>
<comment type="caution">
    <text evidence="2">The sequence shown here is derived from an EMBL/GenBank/DDBJ whole genome shotgun (WGS) entry which is preliminary data.</text>
</comment>
<proteinExistence type="predicted"/>
<feature type="chain" id="PRO_5001564166" evidence="1">
    <location>
        <begin position="32"/>
        <end position="310"/>
    </location>
</feature>
<sequence>MFVCQFSSSMGWFRLKALAVAIAMLPGFAHANCAERPTWRGQPITQEYIDTQEDPVVRAHLEIARYWAGFSVDRQKSLKRKLMPPAIYSHEGDKGEFRKKLVAGTLLDVVDAIDFGSEPHRFRHEGIEAYWLNGCVDEAIQVLMGGPGASADQYQIPIATSSADLMYELADRFEDDASRQQKLTVARLLEKPDAAEEILRAYLGYIEANTDKSDLEDHVERSAIRTALSLFSDGPLVLDRPELPHQPSQHDVQAYYRSWNLIVGWSLLAGHCDAFETAKSELLVFPDSTIWSFDEFLAAAAIRCIVLTNG</sequence>
<keyword evidence="1" id="KW-0732">Signal</keyword>
<gene>
    <name evidence="2" type="ORF">ACMU_03070</name>
</gene>
<dbReference type="EMBL" id="JFKE01000001">
    <property type="protein sequence ID" value="KAJ57503.1"/>
    <property type="molecule type" value="Genomic_DNA"/>
</dbReference>
<name>A0A037ZPP3_9RHOB</name>